<dbReference type="Proteomes" id="UP001430306">
    <property type="component" value="Unassembled WGS sequence"/>
</dbReference>
<evidence type="ECO:0000313" key="3">
    <source>
        <dbReference type="Proteomes" id="UP001430306"/>
    </source>
</evidence>
<dbReference type="Pfam" id="PF05016">
    <property type="entry name" value="ParE_toxin"/>
    <property type="match status" value="1"/>
</dbReference>
<accession>A0ABS8NLL9</accession>
<dbReference type="EMBL" id="JAJKFW010000054">
    <property type="protein sequence ID" value="MCC9644455.1"/>
    <property type="molecule type" value="Genomic_DNA"/>
</dbReference>
<comment type="caution">
    <text evidence="2">The sequence shown here is derived from an EMBL/GenBank/DDBJ whole genome shotgun (WGS) entry which is preliminary data.</text>
</comment>
<proteinExistence type="predicted"/>
<keyword evidence="1" id="KW-1277">Toxin-antitoxin system</keyword>
<dbReference type="Gene3D" id="3.30.2310.20">
    <property type="entry name" value="RelE-like"/>
    <property type="match status" value="1"/>
</dbReference>
<evidence type="ECO:0000256" key="1">
    <source>
        <dbReference type="ARBA" id="ARBA00022649"/>
    </source>
</evidence>
<gene>
    <name evidence="2" type="ORF">LOC71_19460</name>
</gene>
<evidence type="ECO:0000313" key="2">
    <source>
        <dbReference type="EMBL" id="MCC9644455.1"/>
    </source>
</evidence>
<protein>
    <submittedName>
        <fullName evidence="2">Type II toxin-antitoxin system RelE/ParE family toxin</fullName>
    </submittedName>
</protein>
<dbReference type="RefSeq" id="WP_230276189.1">
    <property type="nucleotide sequence ID" value="NZ_JAJKFW010000054.1"/>
</dbReference>
<keyword evidence="3" id="KW-1185">Reference proteome</keyword>
<reference evidence="2" key="1">
    <citation type="submission" date="2021-11" db="EMBL/GenBank/DDBJ databases">
        <title>Genome sequence.</title>
        <authorList>
            <person name="Sun Q."/>
        </authorList>
    </citation>
    <scope>NUCLEOTIDE SEQUENCE</scope>
    <source>
        <strain evidence="2">JC740</strain>
    </source>
</reference>
<name>A0ABS8NLL9_9BACT</name>
<organism evidence="2 3">
    <name type="scientific">Rhodopirellula halodulae</name>
    <dbReference type="NCBI Taxonomy" id="2894198"/>
    <lineage>
        <taxon>Bacteria</taxon>
        <taxon>Pseudomonadati</taxon>
        <taxon>Planctomycetota</taxon>
        <taxon>Planctomycetia</taxon>
        <taxon>Pirellulales</taxon>
        <taxon>Pirellulaceae</taxon>
        <taxon>Rhodopirellula</taxon>
    </lineage>
</organism>
<dbReference type="InterPro" id="IPR007712">
    <property type="entry name" value="RelE/ParE_toxin"/>
</dbReference>
<sequence>MGGSVANPDSPLLKYHPLAADEVEAAFSEYAMVGQEVADGFKAELDHAEKLVLRSPESWATYFHGTRGFRFRRYPFVMAYIIREDTPLVIAVAHTRRRLGYWAERIDDA</sequence>
<dbReference type="InterPro" id="IPR035093">
    <property type="entry name" value="RelE/ParE_toxin_dom_sf"/>
</dbReference>